<dbReference type="EMBL" id="CAJVCH010299416">
    <property type="protein sequence ID" value="CAG7785589.1"/>
    <property type="molecule type" value="Genomic_DNA"/>
</dbReference>
<gene>
    <name evidence="2" type="ORF">AFUS01_LOCUS24205</name>
</gene>
<protein>
    <submittedName>
        <fullName evidence="2">Uncharacterized protein</fullName>
    </submittedName>
</protein>
<keyword evidence="3" id="KW-1185">Reference proteome</keyword>
<organism evidence="2 3">
    <name type="scientific">Allacma fusca</name>
    <dbReference type="NCBI Taxonomy" id="39272"/>
    <lineage>
        <taxon>Eukaryota</taxon>
        <taxon>Metazoa</taxon>
        <taxon>Ecdysozoa</taxon>
        <taxon>Arthropoda</taxon>
        <taxon>Hexapoda</taxon>
        <taxon>Collembola</taxon>
        <taxon>Symphypleona</taxon>
        <taxon>Sminthuridae</taxon>
        <taxon>Allacma</taxon>
    </lineage>
</organism>
<evidence type="ECO:0000256" key="1">
    <source>
        <dbReference type="SAM" id="MobiDB-lite"/>
    </source>
</evidence>
<comment type="caution">
    <text evidence="2">The sequence shown here is derived from an EMBL/GenBank/DDBJ whole genome shotgun (WGS) entry which is preliminary data.</text>
</comment>
<feature type="region of interest" description="Disordered" evidence="1">
    <location>
        <begin position="67"/>
        <end position="94"/>
    </location>
</feature>
<evidence type="ECO:0000313" key="3">
    <source>
        <dbReference type="Proteomes" id="UP000708208"/>
    </source>
</evidence>
<dbReference type="AlphaFoldDB" id="A0A8J2KIG4"/>
<evidence type="ECO:0000313" key="2">
    <source>
        <dbReference type="EMBL" id="CAG7785589.1"/>
    </source>
</evidence>
<dbReference type="Proteomes" id="UP000708208">
    <property type="component" value="Unassembled WGS sequence"/>
</dbReference>
<proteinExistence type="predicted"/>
<sequence length="228" mass="25855">MWFSSGNFQLLFKEPKSLWARAVQTAELPRLISDWEKSPVSVVKIFDSYGAAAAKLPLASITSELSATEDDDESITRKTRRKPFEARNSVTPKKRKFAPEENTINTIYCPSNETQRQSSLETPGTPSLVLSVPSKPFTNSEVMSCFSEFQELEVHQTELHSTHEAFPMTRVDLPAVAEDQQVNTSNQGPNSVLQLPKMSCFGIYFRSIRRWKVLHVRLIITRSSKLKF</sequence>
<reference evidence="2" key="1">
    <citation type="submission" date="2021-06" db="EMBL/GenBank/DDBJ databases">
        <authorList>
            <person name="Hodson N. C."/>
            <person name="Mongue J. A."/>
            <person name="Jaron S. K."/>
        </authorList>
    </citation>
    <scope>NUCLEOTIDE SEQUENCE</scope>
</reference>
<accession>A0A8J2KIG4</accession>
<name>A0A8J2KIG4_9HEXA</name>